<feature type="signal peptide" evidence="14">
    <location>
        <begin position="1"/>
        <end position="17"/>
    </location>
</feature>
<keyword evidence="8" id="KW-0325">Glycoprotein</keyword>
<dbReference type="GO" id="GO:0005886">
    <property type="term" value="C:plasma membrane"/>
    <property type="evidence" value="ECO:0007669"/>
    <property type="project" value="UniProtKB-SubCell"/>
</dbReference>
<keyword evidence="3" id="KW-1003">Cell membrane</keyword>
<keyword evidence="9 12" id="KW-0357">Heparan sulfate</keyword>
<evidence type="ECO:0000256" key="9">
    <source>
        <dbReference type="ARBA" id="ARBA00023207"/>
    </source>
</evidence>
<evidence type="ECO:0000256" key="4">
    <source>
        <dbReference type="ARBA" id="ARBA00022622"/>
    </source>
</evidence>
<evidence type="ECO:0000256" key="3">
    <source>
        <dbReference type="ARBA" id="ARBA00022475"/>
    </source>
</evidence>
<dbReference type="GO" id="GO:0007224">
    <property type="term" value="P:smoothened signaling pathway"/>
    <property type="evidence" value="ECO:0007669"/>
    <property type="project" value="TreeGrafter"/>
</dbReference>
<dbReference type="GO" id="GO:0005576">
    <property type="term" value="C:extracellular region"/>
    <property type="evidence" value="ECO:0007669"/>
    <property type="project" value="TreeGrafter"/>
</dbReference>
<dbReference type="GO" id="GO:0009986">
    <property type="term" value="C:cell surface"/>
    <property type="evidence" value="ECO:0007669"/>
    <property type="project" value="TreeGrafter"/>
</dbReference>
<dbReference type="CTD" id="221914"/>
<dbReference type="Ensembl" id="ENSCANT00000005933.1">
    <property type="protein sequence ID" value="ENSCANP00000001473.1"/>
    <property type="gene ID" value="ENSCANG00000005403.1"/>
</dbReference>
<evidence type="ECO:0000256" key="2">
    <source>
        <dbReference type="ARBA" id="ARBA00010260"/>
    </source>
</evidence>
<evidence type="ECO:0000256" key="1">
    <source>
        <dbReference type="ARBA" id="ARBA00004471"/>
    </source>
</evidence>
<dbReference type="InterPro" id="IPR019803">
    <property type="entry name" value="Glypican_CS"/>
</dbReference>
<keyword evidence="16" id="KW-1185">Reference proteome</keyword>
<dbReference type="GO" id="GO:0045202">
    <property type="term" value="C:synapse"/>
    <property type="evidence" value="ECO:0007669"/>
    <property type="project" value="TreeGrafter"/>
</dbReference>
<evidence type="ECO:0000256" key="8">
    <source>
        <dbReference type="ARBA" id="ARBA00023180"/>
    </source>
</evidence>
<dbReference type="KEGG" id="cang:105513119"/>
<dbReference type="Pfam" id="PF01153">
    <property type="entry name" value="Glypican"/>
    <property type="match status" value="2"/>
</dbReference>
<reference evidence="15" key="1">
    <citation type="submission" date="2025-08" db="UniProtKB">
        <authorList>
            <consortium name="Ensembl"/>
        </authorList>
    </citation>
    <scope>IDENTIFICATION</scope>
</reference>
<keyword evidence="6 12" id="KW-0654">Proteoglycan</keyword>
<dbReference type="STRING" id="336983.ENSCANP00000001473"/>
<dbReference type="GO" id="GO:0009966">
    <property type="term" value="P:regulation of signal transduction"/>
    <property type="evidence" value="ECO:0007669"/>
    <property type="project" value="InterPro"/>
</dbReference>
<dbReference type="PANTHER" id="PTHR10822:SF24">
    <property type="entry name" value="GLYPICAN-2"/>
    <property type="match status" value="1"/>
</dbReference>
<dbReference type="GeneID" id="105513119"/>
<dbReference type="GO" id="GO:1905475">
    <property type="term" value="P:regulation of protein localization to membrane"/>
    <property type="evidence" value="ECO:0007669"/>
    <property type="project" value="TreeGrafter"/>
</dbReference>
<evidence type="ECO:0000256" key="13">
    <source>
        <dbReference type="SAM" id="MobiDB-lite"/>
    </source>
</evidence>
<keyword evidence="10 12" id="KW-0449">Lipoprotein</keyword>
<evidence type="ECO:0000256" key="14">
    <source>
        <dbReference type="SAM" id="SignalP"/>
    </source>
</evidence>
<comment type="similarity">
    <text evidence="2 11">Belongs to the glypican family.</text>
</comment>
<evidence type="ECO:0000256" key="11">
    <source>
        <dbReference type="RuleBase" id="RU003518"/>
    </source>
</evidence>
<proteinExistence type="inferred from homology"/>
<keyword evidence="4 12" id="KW-0336">GPI-anchor</keyword>
<evidence type="ECO:0000256" key="5">
    <source>
        <dbReference type="ARBA" id="ARBA00022729"/>
    </source>
</evidence>
<dbReference type="AlphaFoldDB" id="A0A2K5HAU9"/>
<dbReference type="GO" id="GO:0016477">
    <property type="term" value="P:cell migration"/>
    <property type="evidence" value="ECO:0007669"/>
    <property type="project" value="TreeGrafter"/>
</dbReference>
<dbReference type="OrthoDB" id="10010764at2759"/>
<dbReference type="OMA" id="GFHTQPI"/>
<accession>A0A2K5HAU9</accession>
<name>A0A2K5HAU9_COLAP</name>
<dbReference type="Proteomes" id="UP000233080">
    <property type="component" value="Unassembled WGS sequence"/>
</dbReference>
<evidence type="ECO:0000313" key="15">
    <source>
        <dbReference type="Ensembl" id="ENSCANP00000001473.1"/>
    </source>
</evidence>
<evidence type="ECO:0000256" key="10">
    <source>
        <dbReference type="ARBA" id="ARBA00023288"/>
    </source>
</evidence>
<comment type="function">
    <text evidence="12">Cell surface proteoglycan.</text>
</comment>
<evidence type="ECO:0000313" key="16">
    <source>
        <dbReference type="Proteomes" id="UP000233080"/>
    </source>
</evidence>
<comment type="subcellular location">
    <subcellularLocation>
        <location evidence="1">Cell membrane</location>
        <topology evidence="1">Lipid-anchor</topology>
        <topology evidence="1">GPI-anchor</topology>
        <orientation evidence="1">Extracellular side</orientation>
    </subcellularLocation>
</comment>
<keyword evidence="7 12" id="KW-0472">Membrane</keyword>
<sequence>MFVLRPLLLLLLPLCPGPGPGPGSEAKVTRSCAETRQVLGARGYSLNLIPPALISGEHLRVCPQEYTCCSSETEQRLIRETEATFRSLVEDSGSFLVHTLAARHRKFDEFFLEMLSIAQHSLTQLFSHSYGRLYAQHALIFNGLFSRLRDFYGESGEGLDDTLADFWAQLLERVFPLLHPQYSFPPDYLLCLSRLASSTDGSLQPFGDSPRRLRLQITRTLVAARAFVQGLETGRNVVSEALKVPVSEGCSQALMRLIGCPLCRGVPSLMPCQGFCLNVVRGCLSSRGLEPDWGNYLDGLLILADKLQGPFSFELAAESIGVKISEGLMYLQENSAKVSAQVFQECGPPHPVPARNRRAPPYLPPVVGGSLAEQVNNPELKVDTSGPDVPTRRRRLQLRAATARMKAAALGHDLDGQDADEDASGSGGGQQYADDWMAGAVAPPARPPRPPYPPRRDGSGGKGGGGSARYNQGRSRSGGASIGFHTQTILILSVSSLALLGPR</sequence>
<dbReference type="PANTHER" id="PTHR10822">
    <property type="entry name" value="GLYPICAN"/>
    <property type="match status" value="1"/>
</dbReference>
<protein>
    <recommendedName>
        <fullName evidence="17">Glypican 2</fullName>
    </recommendedName>
</protein>
<dbReference type="InterPro" id="IPR001863">
    <property type="entry name" value="Glypican"/>
</dbReference>
<dbReference type="PROSITE" id="PS01207">
    <property type="entry name" value="GLYPICAN"/>
    <property type="match status" value="1"/>
</dbReference>
<feature type="chain" id="PRO_5014411477" description="Glypican 2" evidence="14">
    <location>
        <begin position="18"/>
        <end position="503"/>
    </location>
</feature>
<dbReference type="GO" id="GO:0098552">
    <property type="term" value="C:side of membrane"/>
    <property type="evidence" value="ECO:0007669"/>
    <property type="project" value="UniProtKB-KW"/>
</dbReference>
<evidence type="ECO:0000256" key="6">
    <source>
        <dbReference type="ARBA" id="ARBA00022974"/>
    </source>
</evidence>
<keyword evidence="5 14" id="KW-0732">Signal</keyword>
<evidence type="ECO:0000256" key="7">
    <source>
        <dbReference type="ARBA" id="ARBA00023136"/>
    </source>
</evidence>
<reference evidence="15" key="2">
    <citation type="submission" date="2025-09" db="UniProtKB">
        <authorList>
            <consortium name="Ensembl"/>
        </authorList>
    </citation>
    <scope>IDENTIFICATION</scope>
</reference>
<feature type="region of interest" description="Disordered" evidence="13">
    <location>
        <begin position="409"/>
        <end position="479"/>
    </location>
</feature>
<evidence type="ECO:0000256" key="12">
    <source>
        <dbReference type="RuleBase" id="RU003519"/>
    </source>
</evidence>
<dbReference type="RefSeq" id="XP_011799344.1">
    <property type="nucleotide sequence ID" value="XM_011943954.1"/>
</dbReference>
<organism evidence="15 16">
    <name type="scientific">Colobus angolensis palliatus</name>
    <name type="common">Peters' Angolan colobus</name>
    <dbReference type="NCBI Taxonomy" id="336983"/>
    <lineage>
        <taxon>Eukaryota</taxon>
        <taxon>Metazoa</taxon>
        <taxon>Chordata</taxon>
        <taxon>Craniata</taxon>
        <taxon>Vertebrata</taxon>
        <taxon>Euteleostomi</taxon>
        <taxon>Mammalia</taxon>
        <taxon>Eutheria</taxon>
        <taxon>Euarchontoglires</taxon>
        <taxon>Primates</taxon>
        <taxon>Haplorrhini</taxon>
        <taxon>Catarrhini</taxon>
        <taxon>Cercopithecidae</taxon>
        <taxon>Colobinae</taxon>
        <taxon>Colobus</taxon>
    </lineage>
</organism>
<evidence type="ECO:0008006" key="17">
    <source>
        <dbReference type="Google" id="ProtNLM"/>
    </source>
</evidence>
<dbReference type="GO" id="GO:0043202">
    <property type="term" value="C:lysosomal lumen"/>
    <property type="evidence" value="ECO:0007669"/>
    <property type="project" value="UniProtKB-ARBA"/>
</dbReference>
<feature type="compositionally biased region" description="Pro residues" evidence="13">
    <location>
        <begin position="444"/>
        <end position="453"/>
    </location>
</feature>